<dbReference type="STRING" id="32264.T1KFT2"/>
<dbReference type="SUPFAM" id="SSF52047">
    <property type="entry name" value="RNI-like"/>
    <property type="match status" value="1"/>
</dbReference>
<proteinExistence type="predicted"/>
<evidence type="ECO:0000313" key="1">
    <source>
        <dbReference type="EnsemblMetazoa" id="tetur10g04270.1"/>
    </source>
</evidence>
<dbReference type="eggNOG" id="KOG3864">
    <property type="taxonomic scope" value="Eukaryota"/>
</dbReference>
<sequence length="333" mass="38023">MRMLFKLTRVGPIFTKTCQQNQDFSTKAWLIHGTSFSSKFSCSVNSTSTIIFKRLNSLSANVVKETATLPIEEIKAVSKPVSSVPAIIVNHPLTVEHVERAIAIYQEEFKSITCNLIELKPSFDLPKNPEEIYDDSDWQIRWYKKKRYRLSQMLVDYNFRQKTRDIIQQRFDPKRTGILGPDLAASHFITYRGGKVKFVGSDKWISSDIELPNKMDTAFKVEKLDASNCRLYYEGLDNFINLKQLVHLDLSSNPGLDDWACGRLSCHFRNSNKLKYLNLSDNTNISAIGLQSLVNIPSLETVVITGTKAASYSHLELLMLLFQDVNPKCRIEI</sequence>
<dbReference type="AlphaFoldDB" id="T1KFT2"/>
<dbReference type="HOGENOM" id="CLU_835039_0_0_1"/>
<protein>
    <submittedName>
        <fullName evidence="1">Uncharacterized protein</fullName>
    </submittedName>
</protein>
<dbReference type="InterPro" id="IPR032675">
    <property type="entry name" value="LRR_dom_sf"/>
</dbReference>
<dbReference type="EMBL" id="CAEY01000038">
    <property type="status" value="NOT_ANNOTATED_CDS"/>
    <property type="molecule type" value="Genomic_DNA"/>
</dbReference>
<name>T1KFT2_TETUR</name>
<keyword evidence="2" id="KW-1185">Reference proteome</keyword>
<reference evidence="2" key="1">
    <citation type="submission" date="2011-08" db="EMBL/GenBank/DDBJ databases">
        <authorList>
            <person name="Rombauts S."/>
        </authorList>
    </citation>
    <scope>NUCLEOTIDE SEQUENCE</scope>
    <source>
        <strain evidence="2">London</strain>
    </source>
</reference>
<organism evidence="1 2">
    <name type="scientific">Tetranychus urticae</name>
    <name type="common">Two-spotted spider mite</name>
    <dbReference type="NCBI Taxonomy" id="32264"/>
    <lineage>
        <taxon>Eukaryota</taxon>
        <taxon>Metazoa</taxon>
        <taxon>Ecdysozoa</taxon>
        <taxon>Arthropoda</taxon>
        <taxon>Chelicerata</taxon>
        <taxon>Arachnida</taxon>
        <taxon>Acari</taxon>
        <taxon>Acariformes</taxon>
        <taxon>Trombidiformes</taxon>
        <taxon>Prostigmata</taxon>
        <taxon>Eleutherengona</taxon>
        <taxon>Raphignathae</taxon>
        <taxon>Tetranychoidea</taxon>
        <taxon>Tetranychidae</taxon>
        <taxon>Tetranychus</taxon>
    </lineage>
</organism>
<dbReference type="KEGG" id="tut:107363425"/>
<dbReference type="Proteomes" id="UP000015104">
    <property type="component" value="Unassembled WGS sequence"/>
</dbReference>
<dbReference type="EnsemblMetazoa" id="tetur10g04270.1">
    <property type="protein sequence ID" value="tetur10g04270.1"/>
    <property type="gene ID" value="tetur10g04270"/>
</dbReference>
<dbReference type="Gene3D" id="3.80.10.10">
    <property type="entry name" value="Ribonuclease Inhibitor"/>
    <property type="match status" value="1"/>
</dbReference>
<dbReference type="OMA" id="DDWACGR"/>
<reference evidence="1" key="2">
    <citation type="submission" date="2015-06" db="UniProtKB">
        <authorList>
            <consortium name="EnsemblMetazoa"/>
        </authorList>
    </citation>
    <scope>IDENTIFICATION</scope>
</reference>
<dbReference type="OrthoDB" id="1708588at2759"/>
<evidence type="ECO:0000313" key="2">
    <source>
        <dbReference type="Proteomes" id="UP000015104"/>
    </source>
</evidence>
<accession>T1KFT2</accession>
<gene>
    <name evidence="1" type="primary">107363425</name>
</gene>